<sequence>MTDKAVLEPIGLQVKDAVKEILFQHLTKDKTAVANRSVLFMAGSPAAGKTEFINNVLFEGKQTNFVRIDADDFRWWFPYYNEKNSVCFQKPASKMVDYIYPAALAGGYQIIMDSTFASKGIAEQNFDMAIQFGYKILLNYVYFDPADAWIYAQKRTRLVPLDVLKRNFINGREVIKHVLDKYEGQFTLNVIHRQRDPLSASGFNVRYVPNVTKSTWEDSHHCPYSCVEDLAHIGV</sequence>
<name>A0AB34CIM3_9GAMM</name>
<protein>
    <submittedName>
        <fullName evidence="4">AAA family ATPase</fullName>
    </submittedName>
</protein>
<comment type="caution">
    <text evidence="4">The sequence shown here is derived from an EMBL/GenBank/DDBJ whole genome shotgun (WGS) entry which is preliminary data.</text>
</comment>
<dbReference type="Pfam" id="PF06414">
    <property type="entry name" value="Zeta_toxin"/>
    <property type="match status" value="1"/>
</dbReference>
<evidence type="ECO:0000259" key="3">
    <source>
        <dbReference type="Pfam" id="PF06414"/>
    </source>
</evidence>
<gene>
    <name evidence="4" type="ORF">F3I20_14425</name>
</gene>
<feature type="domain" description="Zeta toxin" evidence="3">
    <location>
        <begin position="27"/>
        <end position="185"/>
    </location>
</feature>
<evidence type="ECO:0000313" key="4">
    <source>
        <dbReference type="EMBL" id="KAA6123346.1"/>
    </source>
</evidence>
<keyword evidence="2" id="KW-0067">ATP-binding</keyword>
<dbReference type="AlphaFoldDB" id="A0AB34CIM3"/>
<dbReference type="InterPro" id="IPR010488">
    <property type="entry name" value="Zeta_toxin_domain"/>
</dbReference>
<proteinExistence type="predicted"/>
<dbReference type="EMBL" id="VWVM01000010">
    <property type="protein sequence ID" value="KAA6123346.1"/>
    <property type="molecule type" value="Genomic_DNA"/>
</dbReference>
<dbReference type="SUPFAM" id="SSF52540">
    <property type="entry name" value="P-loop containing nucleoside triphosphate hydrolases"/>
    <property type="match status" value="1"/>
</dbReference>
<evidence type="ECO:0000256" key="2">
    <source>
        <dbReference type="ARBA" id="ARBA00022840"/>
    </source>
</evidence>
<reference evidence="4 5" key="1">
    <citation type="submission" date="2019-09" db="EMBL/GenBank/DDBJ databases">
        <title>Genomic diversity of phyloplane-associated Pantoea species in Pakistan cotton crop.</title>
        <authorList>
            <person name="Tufail M.R."/>
            <person name="Cook D.R."/>
        </authorList>
    </citation>
    <scope>NUCLEOTIDE SEQUENCE [LARGE SCALE GENOMIC DNA]</scope>
    <source>
        <strain evidence="4 5">B_8</strain>
    </source>
</reference>
<keyword evidence="1" id="KW-0547">Nucleotide-binding</keyword>
<dbReference type="Proteomes" id="UP000324255">
    <property type="component" value="Unassembled WGS sequence"/>
</dbReference>
<accession>A0AB34CIM3</accession>
<keyword evidence="5" id="KW-1185">Reference proteome</keyword>
<evidence type="ECO:0000313" key="5">
    <source>
        <dbReference type="Proteomes" id="UP000324255"/>
    </source>
</evidence>
<dbReference type="InterPro" id="IPR027417">
    <property type="entry name" value="P-loop_NTPase"/>
</dbReference>
<evidence type="ECO:0000256" key="1">
    <source>
        <dbReference type="ARBA" id="ARBA00022741"/>
    </source>
</evidence>
<dbReference type="GO" id="GO:0005524">
    <property type="term" value="F:ATP binding"/>
    <property type="evidence" value="ECO:0007669"/>
    <property type="project" value="UniProtKB-KW"/>
</dbReference>
<dbReference type="GO" id="GO:0016301">
    <property type="term" value="F:kinase activity"/>
    <property type="evidence" value="ECO:0007669"/>
    <property type="project" value="InterPro"/>
</dbReference>
<organism evidence="4 5">
    <name type="scientific">Candidatus Pantoea gossypiicola</name>
    <dbReference type="NCBI Taxonomy" id="2608008"/>
    <lineage>
        <taxon>Bacteria</taxon>
        <taxon>Pseudomonadati</taxon>
        <taxon>Pseudomonadota</taxon>
        <taxon>Gammaproteobacteria</taxon>
        <taxon>Enterobacterales</taxon>
        <taxon>Erwiniaceae</taxon>
        <taxon>Pantoea</taxon>
    </lineage>
</organism>
<dbReference type="Gene3D" id="3.40.50.300">
    <property type="entry name" value="P-loop containing nucleotide triphosphate hydrolases"/>
    <property type="match status" value="1"/>
</dbReference>